<name>A0ABT1JGY0_ACTCY</name>
<feature type="transmembrane region" description="Helical" evidence="2">
    <location>
        <begin position="81"/>
        <end position="106"/>
    </location>
</feature>
<accession>A0ABT1JGY0</accession>
<comment type="caution">
    <text evidence="3">The sequence shown here is derived from an EMBL/GenBank/DDBJ whole genome shotgun (WGS) entry which is preliminary data.</text>
</comment>
<protein>
    <recommendedName>
        <fullName evidence="5">DUF1707 domain-containing protein</fullName>
    </recommendedName>
</protein>
<evidence type="ECO:0000313" key="3">
    <source>
        <dbReference type="EMBL" id="MCP2331722.1"/>
    </source>
</evidence>
<evidence type="ECO:0000313" key="4">
    <source>
        <dbReference type="Proteomes" id="UP000791080"/>
    </source>
</evidence>
<organism evidence="3 4">
    <name type="scientific">Actinoalloteichus caeruleus DSM 43889</name>
    <dbReference type="NCBI Taxonomy" id="1120930"/>
    <lineage>
        <taxon>Bacteria</taxon>
        <taxon>Bacillati</taxon>
        <taxon>Actinomycetota</taxon>
        <taxon>Actinomycetes</taxon>
        <taxon>Pseudonocardiales</taxon>
        <taxon>Pseudonocardiaceae</taxon>
        <taxon>Actinoalloteichus</taxon>
        <taxon>Actinoalloteichus cyanogriseus</taxon>
    </lineage>
</organism>
<dbReference type="EMBL" id="AUBJ02000001">
    <property type="protein sequence ID" value="MCP2331722.1"/>
    <property type="molecule type" value="Genomic_DNA"/>
</dbReference>
<evidence type="ECO:0000256" key="2">
    <source>
        <dbReference type="SAM" id="Phobius"/>
    </source>
</evidence>
<feature type="region of interest" description="Disordered" evidence="1">
    <location>
        <begin position="1"/>
        <end position="23"/>
    </location>
</feature>
<keyword evidence="4" id="KW-1185">Reference proteome</keyword>
<dbReference type="RefSeq" id="WP_081715350.1">
    <property type="nucleotide sequence ID" value="NZ_AUBJ02000001.1"/>
</dbReference>
<sequence length="110" mass="12003">MRDTWFGAEDPDEGRDVPGNGTDRLRDELVGLDPDDPEVRAFAEHLDRMSRPGPTMTVEGSLRAVTEFTDSANRARGGRRALAVALVWLMLLFFALAAWTLLGFLLGGGA</sequence>
<dbReference type="Proteomes" id="UP000791080">
    <property type="component" value="Unassembled WGS sequence"/>
</dbReference>
<keyword evidence="2" id="KW-0472">Membrane</keyword>
<evidence type="ECO:0008006" key="5">
    <source>
        <dbReference type="Google" id="ProtNLM"/>
    </source>
</evidence>
<evidence type="ECO:0000256" key="1">
    <source>
        <dbReference type="SAM" id="MobiDB-lite"/>
    </source>
</evidence>
<reference evidence="3 4" key="1">
    <citation type="submission" date="2022-06" db="EMBL/GenBank/DDBJ databases">
        <title>Genomic Encyclopedia of Type Strains, Phase I: the one thousand microbial genomes (KMG-I) project.</title>
        <authorList>
            <person name="Kyrpides N."/>
        </authorList>
    </citation>
    <scope>NUCLEOTIDE SEQUENCE [LARGE SCALE GENOMIC DNA]</scope>
    <source>
        <strain evidence="3 4">DSM 43889</strain>
    </source>
</reference>
<gene>
    <name evidence="3" type="ORF">G443_001992</name>
</gene>
<keyword evidence="2" id="KW-0812">Transmembrane</keyword>
<proteinExistence type="predicted"/>
<keyword evidence="2" id="KW-1133">Transmembrane helix</keyword>